<evidence type="ECO:0000259" key="3">
    <source>
        <dbReference type="Pfam" id="PF26640"/>
    </source>
</evidence>
<dbReference type="Pfam" id="PF12796">
    <property type="entry name" value="Ank_2"/>
    <property type="match status" value="2"/>
</dbReference>
<dbReference type="PANTHER" id="PTHR10622:SF10">
    <property type="entry name" value="HET DOMAIN-CONTAINING PROTEIN"/>
    <property type="match status" value="1"/>
</dbReference>
<name>A0A319EP84_ASPSB</name>
<organism evidence="4 5">
    <name type="scientific">Aspergillus sclerotiicarbonarius (strain CBS 121057 / IBT 28362)</name>
    <dbReference type="NCBI Taxonomy" id="1448318"/>
    <lineage>
        <taxon>Eukaryota</taxon>
        <taxon>Fungi</taxon>
        <taxon>Dikarya</taxon>
        <taxon>Ascomycota</taxon>
        <taxon>Pezizomycotina</taxon>
        <taxon>Eurotiomycetes</taxon>
        <taxon>Eurotiomycetidae</taxon>
        <taxon>Eurotiales</taxon>
        <taxon>Aspergillaceae</taxon>
        <taxon>Aspergillus</taxon>
        <taxon>Aspergillus subgen. Circumdati</taxon>
    </lineage>
</organism>
<dbReference type="STRING" id="1448318.A0A319EP84"/>
<dbReference type="OrthoDB" id="674604at2759"/>
<feature type="domain" description="Heterokaryon incompatibility" evidence="2">
    <location>
        <begin position="27"/>
        <end position="116"/>
    </location>
</feature>
<dbReference type="AlphaFoldDB" id="A0A319EP84"/>
<dbReference type="Gene3D" id="1.25.40.20">
    <property type="entry name" value="Ankyrin repeat-containing domain"/>
    <property type="match status" value="1"/>
</dbReference>
<dbReference type="SMART" id="SM00248">
    <property type="entry name" value="ANK"/>
    <property type="match status" value="4"/>
</dbReference>
<evidence type="ECO:0000313" key="4">
    <source>
        <dbReference type="EMBL" id="PYI09405.1"/>
    </source>
</evidence>
<dbReference type="PANTHER" id="PTHR10622">
    <property type="entry name" value="HET DOMAIN-CONTAINING PROTEIN"/>
    <property type="match status" value="1"/>
</dbReference>
<proteinExistence type="predicted"/>
<dbReference type="PROSITE" id="PS50297">
    <property type="entry name" value="ANK_REP_REGION"/>
    <property type="match status" value="3"/>
</dbReference>
<feature type="non-terminal residue" evidence="4">
    <location>
        <position position="543"/>
    </location>
</feature>
<evidence type="ECO:0000259" key="2">
    <source>
        <dbReference type="Pfam" id="PF06985"/>
    </source>
</evidence>
<protein>
    <submittedName>
        <fullName evidence="4">Uncharacterized protein</fullName>
    </submittedName>
</protein>
<feature type="repeat" description="ANK" evidence="1">
    <location>
        <begin position="505"/>
        <end position="537"/>
    </location>
</feature>
<reference evidence="4 5" key="1">
    <citation type="submission" date="2018-02" db="EMBL/GenBank/DDBJ databases">
        <title>The genomes of Aspergillus section Nigri reveals drivers in fungal speciation.</title>
        <authorList>
            <consortium name="DOE Joint Genome Institute"/>
            <person name="Vesth T.C."/>
            <person name="Nybo J."/>
            <person name="Theobald S."/>
            <person name="Brandl J."/>
            <person name="Frisvad J.C."/>
            <person name="Nielsen K.F."/>
            <person name="Lyhne E.K."/>
            <person name="Kogle M.E."/>
            <person name="Kuo A."/>
            <person name="Riley R."/>
            <person name="Clum A."/>
            <person name="Nolan M."/>
            <person name="Lipzen A."/>
            <person name="Salamov A."/>
            <person name="Henrissat B."/>
            <person name="Wiebenga A."/>
            <person name="De vries R.P."/>
            <person name="Grigoriev I.V."/>
            <person name="Mortensen U.H."/>
            <person name="Andersen M.R."/>
            <person name="Baker S.E."/>
        </authorList>
    </citation>
    <scope>NUCLEOTIDE SEQUENCE [LARGE SCALE GENOMIC DNA]</scope>
    <source>
        <strain evidence="4 5">CBS 121057</strain>
    </source>
</reference>
<dbReference type="InterPro" id="IPR002110">
    <property type="entry name" value="Ankyrin_rpt"/>
</dbReference>
<keyword evidence="1" id="KW-0040">ANK repeat</keyword>
<dbReference type="Pfam" id="PF26640">
    <property type="entry name" value="DUF8212"/>
    <property type="match status" value="1"/>
</dbReference>
<gene>
    <name evidence="4" type="ORF">BO78DRAFT_277654</name>
</gene>
<evidence type="ECO:0000256" key="1">
    <source>
        <dbReference type="PROSITE-ProRule" id="PRU00023"/>
    </source>
</evidence>
<dbReference type="EMBL" id="KZ826327">
    <property type="protein sequence ID" value="PYI09405.1"/>
    <property type="molecule type" value="Genomic_DNA"/>
</dbReference>
<dbReference type="InterPro" id="IPR010730">
    <property type="entry name" value="HET"/>
</dbReference>
<dbReference type="Proteomes" id="UP000248423">
    <property type="component" value="Unassembled WGS sequence"/>
</dbReference>
<accession>A0A319EP84</accession>
<feature type="domain" description="DUF8212" evidence="3">
    <location>
        <begin position="219"/>
        <end position="246"/>
    </location>
</feature>
<dbReference type="SUPFAM" id="SSF48403">
    <property type="entry name" value="Ankyrin repeat"/>
    <property type="match status" value="1"/>
</dbReference>
<sequence>MRLLQTTQSNPNNFNIFEFADNNIPPYAILSHTWEKEEVTLQDMQNGYAPSKLGFKKVKDSCSVAKASGFDYVWIDTCCIDKTSSAELSEAINSMYRWYHEADVCYVYLADIQSESEFAKSRWFTRGWTLQELIAPSNMIFFDGMWRKLGTKKSLHHSISQCTGIPADILLGEDLETASVAQRMSWAARRQTTRIEDRAYSLLGIFGINMPLIYGEGKRSFVRLQEEILKVIDDHSIFAWASKEEESHGGLLATSPAAFQKCANIVVHNPFVTFGNEPLIISSKGIHLGFNFVGLNQAGLGLAILHCTEHRKADCLIAIRLQDTSLTMQSFQRIHCEKAELLDMTEFRAALCPVKRICVKQRRLAAHRSPRSLARTGEYHVGEEEFAALLSTTLDMKWDSADTGRDPLLCAAKRGELNRVWSLLSRSDIRADNQDIKGRTPLSYAAENGSGAIVKLLLFRPDVQPDSMSLDKQTPLHFAAKEGHFNVVKILLETGKVSPNTSDKQGMTPLSCAVQNGDLSVVQLLLEKGALMPSTDDPDQTLL</sequence>
<dbReference type="InterPro" id="IPR058525">
    <property type="entry name" value="DUF8212"/>
</dbReference>
<dbReference type="VEuPathDB" id="FungiDB:BO78DRAFT_277654"/>
<feature type="repeat" description="ANK" evidence="1">
    <location>
        <begin position="471"/>
        <end position="495"/>
    </location>
</feature>
<dbReference type="InterPro" id="IPR036770">
    <property type="entry name" value="Ankyrin_rpt-contain_sf"/>
</dbReference>
<dbReference type="Pfam" id="PF06985">
    <property type="entry name" value="HET"/>
    <property type="match status" value="1"/>
</dbReference>
<dbReference type="PROSITE" id="PS50088">
    <property type="entry name" value="ANK_REPEAT"/>
    <property type="match status" value="3"/>
</dbReference>
<keyword evidence="5" id="KW-1185">Reference proteome</keyword>
<evidence type="ECO:0000313" key="5">
    <source>
        <dbReference type="Proteomes" id="UP000248423"/>
    </source>
</evidence>
<feature type="repeat" description="ANK" evidence="1">
    <location>
        <begin position="437"/>
        <end position="458"/>
    </location>
</feature>